<evidence type="ECO:0000313" key="2">
    <source>
        <dbReference type="EMBL" id="OMP13833.1"/>
    </source>
</evidence>
<dbReference type="AlphaFoldDB" id="A0A1R3L394"/>
<dbReference type="Proteomes" id="UP000187203">
    <property type="component" value="Unassembled WGS sequence"/>
</dbReference>
<evidence type="ECO:0000256" key="1">
    <source>
        <dbReference type="SAM" id="MobiDB-lite"/>
    </source>
</evidence>
<protein>
    <submittedName>
        <fullName evidence="2">Uncharacterized protein</fullName>
    </submittedName>
</protein>
<gene>
    <name evidence="2" type="ORF">COLO4_00852</name>
</gene>
<name>A0A1R3L394_9ROSI</name>
<accession>A0A1R3L394</accession>
<sequence length="115" mass="12248">MARSSLSRFMPSGRNSGSITDDRKSTVISGMPRQNSIMVTEMTLIAGSFERRPRASRMPSGSAPTMPTAAMTMVSIRPPHSLVGHHSQAQTTVQQPERPPAGRSPAGTGRSEPCA</sequence>
<keyword evidence="3" id="KW-1185">Reference proteome</keyword>
<comment type="caution">
    <text evidence="2">The sequence shown here is derived from an EMBL/GenBank/DDBJ whole genome shotgun (WGS) entry which is preliminary data.</text>
</comment>
<dbReference type="EMBL" id="AWUE01003130">
    <property type="protein sequence ID" value="OMP13833.1"/>
    <property type="molecule type" value="Genomic_DNA"/>
</dbReference>
<feature type="compositionally biased region" description="Polar residues" evidence="1">
    <location>
        <begin position="1"/>
        <end position="19"/>
    </location>
</feature>
<organism evidence="2 3">
    <name type="scientific">Corchorus olitorius</name>
    <dbReference type="NCBI Taxonomy" id="93759"/>
    <lineage>
        <taxon>Eukaryota</taxon>
        <taxon>Viridiplantae</taxon>
        <taxon>Streptophyta</taxon>
        <taxon>Embryophyta</taxon>
        <taxon>Tracheophyta</taxon>
        <taxon>Spermatophyta</taxon>
        <taxon>Magnoliopsida</taxon>
        <taxon>eudicotyledons</taxon>
        <taxon>Gunneridae</taxon>
        <taxon>Pentapetalae</taxon>
        <taxon>rosids</taxon>
        <taxon>malvids</taxon>
        <taxon>Malvales</taxon>
        <taxon>Malvaceae</taxon>
        <taxon>Grewioideae</taxon>
        <taxon>Apeibeae</taxon>
        <taxon>Corchorus</taxon>
    </lineage>
</organism>
<feature type="region of interest" description="Disordered" evidence="1">
    <location>
        <begin position="78"/>
        <end position="115"/>
    </location>
</feature>
<evidence type="ECO:0000313" key="3">
    <source>
        <dbReference type="Proteomes" id="UP000187203"/>
    </source>
</evidence>
<feature type="region of interest" description="Disordered" evidence="1">
    <location>
        <begin position="1"/>
        <end position="34"/>
    </location>
</feature>
<reference evidence="3" key="1">
    <citation type="submission" date="2013-09" db="EMBL/GenBank/DDBJ databases">
        <title>Corchorus olitorius genome sequencing.</title>
        <authorList>
            <person name="Alam M."/>
            <person name="Haque M.S."/>
            <person name="Islam M.S."/>
            <person name="Emdad E.M."/>
            <person name="Islam M.M."/>
            <person name="Ahmed B."/>
            <person name="Halim A."/>
            <person name="Hossen Q.M.M."/>
            <person name="Hossain M.Z."/>
            <person name="Ahmed R."/>
            <person name="Khan M.M."/>
            <person name="Islam R."/>
            <person name="Rashid M.M."/>
            <person name="Khan S.A."/>
            <person name="Rahman M.S."/>
            <person name="Alam M."/>
            <person name="Yahiya A.S."/>
            <person name="Khan M.S."/>
            <person name="Azam M.S."/>
            <person name="Haque T."/>
            <person name="Lashkar M.Z.H."/>
            <person name="Akhand A.I."/>
            <person name="Morshed G."/>
            <person name="Roy S."/>
            <person name="Uddin K.S."/>
            <person name="Rabeya T."/>
            <person name="Hossain A.S."/>
            <person name="Chowdhury A."/>
            <person name="Snigdha A.R."/>
            <person name="Mortoza M.S."/>
            <person name="Matin S.A."/>
            <person name="Hoque S.M.E."/>
            <person name="Islam M.K."/>
            <person name="Roy D.K."/>
            <person name="Haider R."/>
            <person name="Moosa M.M."/>
            <person name="Elias S.M."/>
            <person name="Hasan A.M."/>
            <person name="Jahan S."/>
            <person name="Shafiuddin M."/>
            <person name="Mahmood N."/>
            <person name="Shommy N.S."/>
        </authorList>
    </citation>
    <scope>NUCLEOTIDE SEQUENCE [LARGE SCALE GENOMIC DNA]</scope>
    <source>
        <strain evidence="3">cv. O-4</strain>
    </source>
</reference>
<proteinExistence type="predicted"/>